<dbReference type="InterPro" id="IPR052538">
    <property type="entry name" value="Flavonoid_dioxygenase-like"/>
</dbReference>
<dbReference type="OrthoDB" id="5370773at2759"/>
<feature type="signal peptide" evidence="1">
    <location>
        <begin position="1"/>
        <end position="17"/>
    </location>
</feature>
<dbReference type="InterPro" id="IPR014710">
    <property type="entry name" value="RmlC-like_jellyroll"/>
</dbReference>
<dbReference type="AlphaFoldDB" id="A0A179F711"/>
<evidence type="ECO:0000313" key="3">
    <source>
        <dbReference type="Proteomes" id="UP000078397"/>
    </source>
</evidence>
<dbReference type="EMBL" id="LSBJ02000001">
    <property type="protein sequence ID" value="OAQ61256.1"/>
    <property type="molecule type" value="Genomic_DNA"/>
</dbReference>
<accession>A0A179F711</accession>
<dbReference type="PANTHER" id="PTHR43346">
    <property type="entry name" value="LIGAND BINDING DOMAIN PROTEIN, PUTATIVE (AFU_ORTHOLOGUE AFUA_6G14370)-RELATED"/>
    <property type="match status" value="1"/>
</dbReference>
<dbReference type="STRING" id="1380566.A0A179F711"/>
<dbReference type="GO" id="GO:0051213">
    <property type="term" value="F:dioxygenase activity"/>
    <property type="evidence" value="ECO:0007669"/>
    <property type="project" value="UniProtKB-KW"/>
</dbReference>
<organism evidence="2 3">
    <name type="scientific">Pochonia chlamydosporia 170</name>
    <dbReference type="NCBI Taxonomy" id="1380566"/>
    <lineage>
        <taxon>Eukaryota</taxon>
        <taxon>Fungi</taxon>
        <taxon>Dikarya</taxon>
        <taxon>Ascomycota</taxon>
        <taxon>Pezizomycotina</taxon>
        <taxon>Sordariomycetes</taxon>
        <taxon>Hypocreomycetidae</taxon>
        <taxon>Hypocreales</taxon>
        <taxon>Clavicipitaceae</taxon>
        <taxon>Pochonia</taxon>
    </lineage>
</organism>
<comment type="caution">
    <text evidence="2">The sequence shown here is derived from an EMBL/GenBank/DDBJ whole genome shotgun (WGS) entry which is preliminary data.</text>
</comment>
<name>A0A179F711_METCM</name>
<dbReference type="Gene3D" id="2.60.120.10">
    <property type="entry name" value="Jelly Rolls"/>
    <property type="match status" value="2"/>
</dbReference>
<protein>
    <submittedName>
        <fullName evidence="2">Quercetin 2,3-dioxygenase</fullName>
    </submittedName>
</protein>
<dbReference type="GeneID" id="28845925"/>
<dbReference type="SUPFAM" id="SSF51182">
    <property type="entry name" value="RmlC-like cupins"/>
    <property type="match status" value="1"/>
</dbReference>
<dbReference type="InterPro" id="IPR011051">
    <property type="entry name" value="RmlC_Cupin_sf"/>
</dbReference>
<evidence type="ECO:0000256" key="1">
    <source>
        <dbReference type="SAM" id="SignalP"/>
    </source>
</evidence>
<keyword evidence="3" id="KW-1185">Reference proteome</keyword>
<reference evidence="2 3" key="1">
    <citation type="journal article" date="2016" name="PLoS Pathog.">
        <title>Biosynthesis of antibiotic leucinostatins in bio-control fungus Purpureocillium lilacinum and their inhibition on phytophthora revealed by genome mining.</title>
        <authorList>
            <person name="Wang G."/>
            <person name="Liu Z."/>
            <person name="Lin R."/>
            <person name="Li E."/>
            <person name="Mao Z."/>
            <person name="Ling J."/>
            <person name="Yang Y."/>
            <person name="Yin W.B."/>
            <person name="Xie B."/>
        </authorList>
    </citation>
    <scope>NUCLEOTIDE SEQUENCE [LARGE SCALE GENOMIC DNA]</scope>
    <source>
        <strain evidence="2">170</strain>
    </source>
</reference>
<dbReference type="Proteomes" id="UP000078397">
    <property type="component" value="Unassembled WGS sequence"/>
</dbReference>
<dbReference type="KEGG" id="pchm:VFPPC_02250"/>
<dbReference type="PANTHER" id="PTHR43346:SF1">
    <property type="entry name" value="QUERCETIN 2,3-DIOXYGENASE-RELATED"/>
    <property type="match status" value="1"/>
</dbReference>
<keyword evidence="1" id="KW-0732">Signal</keyword>
<sequence>MKFMSVLLLALPAAVSSSTVVTHDYNTRRDITVNEAPNHVRPYVLPRYHGRAIFLTASQVIRFSITANSSDGAFSLVQHNGRESGWNSARPHTHRIAHEHFYCARGRVELWGMKNKTGASQEARIGTLGDYGNIPPGAIHTFQLTDPDSQLAHVFHPGGFEHLFDEFSAGSFPTDGVNSPYLPLAADPEIFGPMTPELAARFAKLDLYASPSEEFVPRRDFVNGTAGDPRIHWHDGPNTLSNDSTLPYFVAKDYGPKFLNVDNGYKIIQPLATPEQATGGNFSMGTVIMSPKLQNESANAAKLPSHFAIQMEDGQLILDVRGYKTAQLLPGDVAFIPAGVDFTYFANVPYTKFLYLNGGAKGLEHQLLKTSVPWNFTAYPIYAGFKP</sequence>
<evidence type="ECO:0000313" key="2">
    <source>
        <dbReference type="EMBL" id="OAQ61256.1"/>
    </source>
</evidence>
<dbReference type="RefSeq" id="XP_018139065.1">
    <property type="nucleotide sequence ID" value="XM_018281931.1"/>
</dbReference>
<feature type="chain" id="PRO_5008101374" evidence="1">
    <location>
        <begin position="18"/>
        <end position="387"/>
    </location>
</feature>
<dbReference type="CDD" id="cd20281">
    <property type="entry name" value="cupin_QDO_C"/>
    <property type="match status" value="1"/>
</dbReference>
<proteinExistence type="predicted"/>
<gene>
    <name evidence="2" type="ORF">VFPPC_02250</name>
</gene>
<dbReference type="CDD" id="cd02215">
    <property type="entry name" value="cupin_QDO_N_C"/>
    <property type="match status" value="1"/>
</dbReference>